<feature type="domain" description="Major facilitator superfamily (MFS) profile" evidence="3">
    <location>
        <begin position="27"/>
        <end position="217"/>
    </location>
</feature>
<feature type="transmembrane region" description="Helical" evidence="2">
    <location>
        <begin position="119"/>
        <end position="142"/>
    </location>
</feature>
<dbReference type="PANTHER" id="PTHR11360:SF284">
    <property type="entry name" value="EG:103B4.3 PROTEIN-RELATED"/>
    <property type="match status" value="1"/>
</dbReference>
<feature type="transmembrane region" description="Helical" evidence="2">
    <location>
        <begin position="66"/>
        <end position="85"/>
    </location>
</feature>
<dbReference type="InterPro" id="IPR036259">
    <property type="entry name" value="MFS_trans_sf"/>
</dbReference>
<feature type="non-terminal residue" evidence="4">
    <location>
        <position position="217"/>
    </location>
</feature>
<feature type="transmembrane region" description="Helical" evidence="2">
    <location>
        <begin position="154"/>
        <end position="176"/>
    </location>
</feature>
<reference evidence="4" key="1">
    <citation type="submission" date="2022-03" db="EMBL/GenBank/DDBJ databases">
        <authorList>
            <person name="Martin C."/>
        </authorList>
    </citation>
    <scope>NUCLEOTIDE SEQUENCE</scope>
</reference>
<feature type="transmembrane region" description="Helical" evidence="2">
    <location>
        <begin position="28"/>
        <end position="46"/>
    </location>
</feature>
<dbReference type="AlphaFoldDB" id="A0A8S4NS03"/>
<evidence type="ECO:0000256" key="1">
    <source>
        <dbReference type="ARBA" id="ARBA00004141"/>
    </source>
</evidence>
<dbReference type="InterPro" id="IPR011701">
    <property type="entry name" value="MFS"/>
</dbReference>
<dbReference type="Proteomes" id="UP000749559">
    <property type="component" value="Unassembled WGS sequence"/>
</dbReference>
<comment type="caution">
    <text evidence="4">The sequence shown here is derived from an EMBL/GenBank/DDBJ whole genome shotgun (WGS) entry which is preliminary data.</text>
</comment>
<dbReference type="GO" id="GO:0008028">
    <property type="term" value="F:monocarboxylic acid transmembrane transporter activity"/>
    <property type="evidence" value="ECO:0007669"/>
    <property type="project" value="TreeGrafter"/>
</dbReference>
<dbReference type="SUPFAM" id="SSF103473">
    <property type="entry name" value="MFS general substrate transporter"/>
    <property type="match status" value="1"/>
</dbReference>
<feature type="transmembrane region" description="Helical" evidence="2">
    <location>
        <begin position="182"/>
        <end position="205"/>
    </location>
</feature>
<dbReference type="Pfam" id="PF07690">
    <property type="entry name" value="MFS_1"/>
    <property type="match status" value="1"/>
</dbReference>
<keyword evidence="5" id="KW-1185">Reference proteome</keyword>
<evidence type="ECO:0000313" key="4">
    <source>
        <dbReference type="EMBL" id="CAH1783455.1"/>
    </source>
</evidence>
<protein>
    <recommendedName>
        <fullName evidence="3">Major facilitator superfamily (MFS) profile domain-containing protein</fullName>
    </recommendedName>
</protein>
<dbReference type="EMBL" id="CAIIXF020000005">
    <property type="protein sequence ID" value="CAH1783455.1"/>
    <property type="molecule type" value="Genomic_DNA"/>
</dbReference>
<dbReference type="InterPro" id="IPR050327">
    <property type="entry name" value="Proton-linked_MCT"/>
</dbReference>
<evidence type="ECO:0000313" key="5">
    <source>
        <dbReference type="Proteomes" id="UP000749559"/>
    </source>
</evidence>
<accession>A0A8S4NS03</accession>
<feature type="non-terminal residue" evidence="4">
    <location>
        <position position="1"/>
    </location>
</feature>
<dbReference type="PROSITE" id="PS50850">
    <property type="entry name" value="MFS"/>
    <property type="match status" value="1"/>
</dbReference>
<gene>
    <name evidence="4" type="ORF">OFUS_LOCUS9799</name>
</gene>
<dbReference type="Gene3D" id="1.20.1250.20">
    <property type="entry name" value="MFS general substrate transporter like domains"/>
    <property type="match status" value="1"/>
</dbReference>
<evidence type="ECO:0000259" key="3">
    <source>
        <dbReference type="PROSITE" id="PS50850"/>
    </source>
</evidence>
<dbReference type="InterPro" id="IPR020846">
    <property type="entry name" value="MFS_dom"/>
</dbReference>
<name>A0A8S4NS03_OWEFU</name>
<organism evidence="4 5">
    <name type="scientific">Owenia fusiformis</name>
    <name type="common">Polychaete worm</name>
    <dbReference type="NCBI Taxonomy" id="6347"/>
    <lineage>
        <taxon>Eukaryota</taxon>
        <taxon>Metazoa</taxon>
        <taxon>Spiralia</taxon>
        <taxon>Lophotrochozoa</taxon>
        <taxon>Annelida</taxon>
        <taxon>Polychaeta</taxon>
        <taxon>Sedentaria</taxon>
        <taxon>Canalipalpata</taxon>
        <taxon>Sabellida</taxon>
        <taxon>Oweniida</taxon>
        <taxon>Oweniidae</taxon>
        <taxon>Owenia</taxon>
    </lineage>
</organism>
<keyword evidence="2" id="KW-0472">Membrane</keyword>
<dbReference type="GO" id="GO:0016020">
    <property type="term" value="C:membrane"/>
    <property type="evidence" value="ECO:0007669"/>
    <property type="project" value="UniProtKB-SubCell"/>
</dbReference>
<keyword evidence="2" id="KW-0812">Transmembrane</keyword>
<proteinExistence type="predicted"/>
<dbReference type="PANTHER" id="PTHR11360">
    <property type="entry name" value="MONOCARBOXYLATE TRANSPORTER"/>
    <property type="match status" value="1"/>
</dbReference>
<evidence type="ECO:0000256" key="2">
    <source>
        <dbReference type="SAM" id="Phobius"/>
    </source>
</evidence>
<sequence>RPFKTDKPAMETDNGTVFNFGILKSMNFLILCFSYLVYHFGIIIVFTHLSEYSLLMGIGRAESSMLFSVFGITNIVGLLLFGVIAHHPKADAMLLFIGAIFICGVATVFLPLLTQYGALLAYSGLIGIFSATMGVLSPGIVCQILGPNELSSGYGVVMPSVAFGALLGGPVAGFMYDTLHSYNGSFFVGGGAVITSTLCMILPYLRVKQNHSKRDLE</sequence>
<dbReference type="OrthoDB" id="410267at2759"/>
<feature type="transmembrane region" description="Helical" evidence="2">
    <location>
        <begin position="92"/>
        <end position="113"/>
    </location>
</feature>
<comment type="subcellular location">
    <subcellularLocation>
        <location evidence="1">Membrane</location>
        <topology evidence="1">Multi-pass membrane protein</topology>
    </subcellularLocation>
</comment>
<keyword evidence="2" id="KW-1133">Transmembrane helix</keyword>